<proteinExistence type="predicted"/>
<dbReference type="InterPro" id="IPR023917">
    <property type="entry name" value="Bifunctiontional_GlmU_bac-type"/>
</dbReference>
<dbReference type="Pfam" id="PF13562">
    <property type="entry name" value="NTP_transf_4"/>
    <property type="match status" value="1"/>
</dbReference>
<dbReference type="EMBL" id="DTHJ01000068">
    <property type="protein sequence ID" value="HHS62637.1"/>
    <property type="molecule type" value="Genomic_DNA"/>
</dbReference>
<dbReference type="GO" id="GO:0016779">
    <property type="term" value="F:nucleotidyltransferase activity"/>
    <property type="evidence" value="ECO:0007669"/>
    <property type="project" value="UniProtKB-ARBA"/>
</dbReference>
<sequence>MRIVIYEDEPEKFFPLINFFPQFNLRIGMETIAEHTAHFFPKFRFDYIARELFNFKLNVKNEPTIYLSAKLLLKERIHLPYEETRFIVEDHNAGFLKVSPPFPKNFEEIKTVLNNIKRKKEISGKMIHHPWDIIKLNPEMIIEHFKQIKKPGRISRKIEFAGSRKSLFIAPDAVVNKFVFLDCTSGPIYIDRKAEIRPFTSIIGPSYIGEGTILDRAKVIKSTIGPYCRIGGEVEECVFQGFSNKYHEGFIGHSFIGEWVNIGSLTTNSDLKNNYSSVRIKIEKEIYDSGMIKLGCFIGDHTKLGIGTLIPTGAVIGSFVNYFGGGMMPAYLPSFRWVGPNINQEYDLDRAIKTARAVMERRGIMLSKEYEDLIRLNYKNR</sequence>
<reference evidence="3" key="1">
    <citation type="journal article" date="2020" name="mSystems">
        <title>Genome- and Community-Level Interaction Insights into Carbon Utilization and Element Cycling Functions of Hydrothermarchaeota in Hydrothermal Sediment.</title>
        <authorList>
            <person name="Zhou Z."/>
            <person name="Liu Y."/>
            <person name="Xu W."/>
            <person name="Pan J."/>
            <person name="Luo Z.H."/>
            <person name="Li M."/>
        </authorList>
    </citation>
    <scope>NUCLEOTIDE SEQUENCE [LARGE SCALE GENOMIC DNA]</scope>
    <source>
        <strain evidence="3">SpSt-783</strain>
    </source>
</reference>
<comment type="caution">
    <text evidence="3">The sequence shown here is derived from an EMBL/GenBank/DDBJ whole genome shotgun (WGS) entry which is preliminary data.</text>
</comment>
<organism evidence="3">
    <name type="scientific">candidate division WOR-3 bacterium</name>
    <dbReference type="NCBI Taxonomy" id="2052148"/>
    <lineage>
        <taxon>Bacteria</taxon>
        <taxon>Bacteria division WOR-3</taxon>
    </lineage>
</organism>
<dbReference type="SUPFAM" id="SSF51161">
    <property type="entry name" value="Trimeric LpxA-like enzymes"/>
    <property type="match status" value="1"/>
</dbReference>
<dbReference type="AlphaFoldDB" id="A0A7C6AF56"/>
<name>A0A7C6AF56_UNCW3</name>
<gene>
    <name evidence="3" type="ORF">ENV70_03335</name>
</gene>
<dbReference type="InterPro" id="IPR050065">
    <property type="entry name" value="GlmU-like"/>
</dbReference>
<dbReference type="GO" id="GO:0016746">
    <property type="term" value="F:acyltransferase activity"/>
    <property type="evidence" value="ECO:0007669"/>
    <property type="project" value="UniProtKB-KW"/>
</dbReference>
<dbReference type="PANTHER" id="PTHR43584:SF9">
    <property type="entry name" value="TRANSFERASE HEXAPEPTIDE REPEAT CONTAINING PROTEIN"/>
    <property type="match status" value="1"/>
</dbReference>
<evidence type="ECO:0008006" key="4">
    <source>
        <dbReference type="Google" id="ProtNLM"/>
    </source>
</evidence>
<dbReference type="NCBIfam" id="TIGR03991">
    <property type="entry name" value="alt_bact_glmU"/>
    <property type="match status" value="1"/>
</dbReference>
<dbReference type="Gene3D" id="2.160.10.10">
    <property type="entry name" value="Hexapeptide repeat proteins"/>
    <property type="match status" value="1"/>
</dbReference>
<protein>
    <recommendedName>
        <fullName evidence="4">Glucose-1-phosphate thymidylyltransferase</fullName>
    </recommendedName>
</protein>
<dbReference type="InterPro" id="IPR011004">
    <property type="entry name" value="Trimer_LpxA-like_sf"/>
</dbReference>
<evidence type="ECO:0000256" key="2">
    <source>
        <dbReference type="ARBA" id="ARBA00023315"/>
    </source>
</evidence>
<dbReference type="PANTHER" id="PTHR43584">
    <property type="entry name" value="NUCLEOTIDYL TRANSFERASE"/>
    <property type="match status" value="1"/>
</dbReference>
<keyword evidence="1" id="KW-0808">Transferase</keyword>
<keyword evidence="2" id="KW-0012">Acyltransferase</keyword>
<evidence type="ECO:0000313" key="3">
    <source>
        <dbReference type="EMBL" id="HHS62637.1"/>
    </source>
</evidence>
<accession>A0A7C6AF56</accession>
<evidence type="ECO:0000256" key="1">
    <source>
        <dbReference type="ARBA" id="ARBA00022679"/>
    </source>
</evidence>